<proteinExistence type="inferred from homology"/>
<dbReference type="Gene3D" id="3.10.20.90">
    <property type="entry name" value="Phosphatidylinositol 3-kinase Catalytic Subunit, Chain A, domain 1"/>
    <property type="match status" value="1"/>
</dbReference>
<dbReference type="InterPro" id="IPR000626">
    <property type="entry name" value="Ubiquitin-like_dom"/>
</dbReference>
<dbReference type="InterPro" id="IPR029071">
    <property type="entry name" value="Ubiquitin-like_domsf"/>
</dbReference>
<gene>
    <name evidence="9" type="ORF">ACHAWO_003329</name>
</gene>
<comment type="subcellular location">
    <subcellularLocation>
        <location evidence="1">Cytoplasm</location>
        <location evidence="1">Cytoskeleton</location>
    </subcellularLocation>
</comment>
<organism evidence="9 10">
    <name type="scientific">Cyclotella atomus</name>
    <dbReference type="NCBI Taxonomy" id="382360"/>
    <lineage>
        <taxon>Eukaryota</taxon>
        <taxon>Sar</taxon>
        <taxon>Stramenopiles</taxon>
        <taxon>Ochrophyta</taxon>
        <taxon>Bacillariophyta</taxon>
        <taxon>Coscinodiscophyceae</taxon>
        <taxon>Thalassiosirophycidae</taxon>
        <taxon>Stephanodiscales</taxon>
        <taxon>Stephanodiscaceae</taxon>
        <taxon>Cyclotella</taxon>
    </lineage>
</organism>
<dbReference type="SUPFAM" id="SSF54236">
    <property type="entry name" value="Ubiquitin-like"/>
    <property type="match status" value="1"/>
</dbReference>
<evidence type="ECO:0000256" key="2">
    <source>
        <dbReference type="ARBA" id="ARBA00006286"/>
    </source>
</evidence>
<dbReference type="Gene3D" id="2.30.30.190">
    <property type="entry name" value="CAP Gly-rich-like domain"/>
    <property type="match status" value="1"/>
</dbReference>
<dbReference type="InterPro" id="IPR044079">
    <property type="entry name" value="Ubl_TBCE"/>
</dbReference>
<sequence length="616" mass="68111">MADHHTLLPNITRVQDSSGFIGTVLYVGPVASAKSTDEIYAGIAWDDVTRGKHDGSVICRQTNQLVRHFKCGATQGSFLRLTKVDVGVELTPELMRSRYVRPDAELIAPGNMLPHVARTSSGRDKPIEFWGEVKIRGRQQLEDVEEISLRMLGISKLCNEEKRGEMVEFTHLKGIDLAGNLLSSWQDVLDILRQFPNLQNVSLASNRINDLVSIDVGQFANVTALNLNNCNIGSFKTIQLIGQAMPQLEDLCLAHANLSDIEQCISHGSNLSDMKSLFHNLLLLDLSDCHLASWETQIQPFRALPKLESLVLNNNSIETVDITANDDQVPFSSLASLQLAGNPISTWTALDGINAIPALRSLRLRNTPLTESMGIGEVRSTAIARFPNLEYFNASPISERERVEAERRYVSSVARELLLISSEALLSGNSQMADCDSNVDPRQTQVHARHPRFHALVDKHKDTMMALTAASDSTSSGKIGEDIINVTIRSMAAGSCDAQPLQKRLPRSLQVGRIKAMCARAFGVDIDLQILHFRVEGDPFPSELDDAEHSLAYYGVTDGAEILVNEIDVEAEAKEKARQAEEHARRIREQEQHISVIQSVQQSEHRIDVAADLAQK</sequence>
<dbReference type="Pfam" id="PF14560">
    <property type="entry name" value="Ubiquitin_2"/>
    <property type="match status" value="1"/>
</dbReference>
<dbReference type="SUPFAM" id="SSF52058">
    <property type="entry name" value="L domain-like"/>
    <property type="match status" value="1"/>
</dbReference>
<evidence type="ECO:0000256" key="1">
    <source>
        <dbReference type="ARBA" id="ARBA00004245"/>
    </source>
</evidence>
<dbReference type="CDD" id="cd17044">
    <property type="entry name" value="Ubl_TBCE"/>
    <property type="match status" value="1"/>
</dbReference>
<keyword evidence="6" id="KW-0143">Chaperone</keyword>
<keyword evidence="3" id="KW-0963">Cytoplasm</keyword>
<dbReference type="InterPro" id="IPR036859">
    <property type="entry name" value="CAP-Gly_dom_sf"/>
</dbReference>
<evidence type="ECO:0000256" key="5">
    <source>
        <dbReference type="ARBA" id="ARBA00022737"/>
    </source>
</evidence>
<reference evidence="9 10" key="1">
    <citation type="submission" date="2024-10" db="EMBL/GenBank/DDBJ databases">
        <title>Updated reference genomes for cyclostephanoid diatoms.</title>
        <authorList>
            <person name="Roberts W.R."/>
            <person name="Alverson A.J."/>
        </authorList>
    </citation>
    <scope>NUCLEOTIDE SEQUENCE [LARGE SCALE GENOMIC DNA]</scope>
    <source>
        <strain evidence="9 10">AJA010-31</strain>
    </source>
</reference>
<comment type="similarity">
    <text evidence="2">Belongs to the TBCE family.</text>
</comment>
<dbReference type="SUPFAM" id="SSF74924">
    <property type="entry name" value="Cap-Gly domain"/>
    <property type="match status" value="1"/>
</dbReference>
<keyword evidence="5" id="KW-0677">Repeat</keyword>
<dbReference type="InterPro" id="IPR032675">
    <property type="entry name" value="LRR_dom_sf"/>
</dbReference>
<dbReference type="GO" id="GO:0005856">
    <property type="term" value="C:cytoskeleton"/>
    <property type="evidence" value="ECO:0007669"/>
    <property type="project" value="UniProtKB-SubCell"/>
</dbReference>
<evidence type="ECO:0000313" key="10">
    <source>
        <dbReference type="Proteomes" id="UP001530400"/>
    </source>
</evidence>
<evidence type="ECO:0000259" key="8">
    <source>
        <dbReference type="SMART" id="SM01052"/>
    </source>
</evidence>
<feature type="domain" description="CAP-Gly" evidence="8">
    <location>
        <begin position="12"/>
        <end position="85"/>
    </location>
</feature>
<dbReference type="PANTHER" id="PTHR18849:SF0">
    <property type="entry name" value="CILIA- AND FLAGELLA-ASSOCIATED PROTEIN 410-RELATED"/>
    <property type="match status" value="1"/>
</dbReference>
<comment type="caution">
    <text evidence="9">The sequence shown here is derived from an EMBL/GenBank/DDBJ whole genome shotgun (WGS) entry which is preliminary data.</text>
</comment>
<dbReference type="Pfam" id="PF01302">
    <property type="entry name" value="CAP_GLY"/>
    <property type="match status" value="1"/>
</dbReference>
<evidence type="ECO:0000313" key="9">
    <source>
        <dbReference type="EMBL" id="KAL3778301.1"/>
    </source>
</evidence>
<dbReference type="AlphaFoldDB" id="A0ABD3NSJ2"/>
<keyword evidence="7" id="KW-0206">Cytoskeleton</keyword>
<name>A0ABD3NSJ2_9STRA</name>
<dbReference type="SMART" id="SM01052">
    <property type="entry name" value="CAP_GLY"/>
    <property type="match status" value="1"/>
</dbReference>
<evidence type="ECO:0000256" key="3">
    <source>
        <dbReference type="ARBA" id="ARBA00022490"/>
    </source>
</evidence>
<keyword evidence="10" id="KW-1185">Reference proteome</keyword>
<evidence type="ECO:0000256" key="6">
    <source>
        <dbReference type="ARBA" id="ARBA00023186"/>
    </source>
</evidence>
<dbReference type="InterPro" id="IPR000938">
    <property type="entry name" value="CAP-Gly_domain"/>
</dbReference>
<accession>A0ABD3NSJ2</accession>
<dbReference type="EMBL" id="JALLPJ020000993">
    <property type="protein sequence ID" value="KAL3778301.1"/>
    <property type="molecule type" value="Genomic_DNA"/>
</dbReference>
<dbReference type="Gene3D" id="3.80.10.10">
    <property type="entry name" value="Ribonuclease Inhibitor"/>
    <property type="match status" value="2"/>
</dbReference>
<keyword evidence="4" id="KW-0433">Leucine-rich repeat</keyword>
<evidence type="ECO:0000256" key="7">
    <source>
        <dbReference type="ARBA" id="ARBA00023212"/>
    </source>
</evidence>
<dbReference type="Proteomes" id="UP001530400">
    <property type="component" value="Unassembled WGS sequence"/>
</dbReference>
<evidence type="ECO:0000256" key="4">
    <source>
        <dbReference type="ARBA" id="ARBA00022614"/>
    </source>
</evidence>
<dbReference type="PANTHER" id="PTHR18849">
    <property type="entry name" value="LEUCINE RICH REPEAT PROTEIN"/>
    <property type="match status" value="1"/>
</dbReference>
<protein>
    <recommendedName>
        <fullName evidence="8">CAP-Gly domain-containing protein</fullName>
    </recommendedName>
</protein>